<dbReference type="EMBL" id="JABFDN010000029">
    <property type="protein sequence ID" value="NPU69968.1"/>
    <property type="molecule type" value="Genomic_DNA"/>
</dbReference>
<evidence type="ECO:0000313" key="1">
    <source>
        <dbReference type="EMBL" id="NPU69968.1"/>
    </source>
</evidence>
<accession>A0ABX2CP99</accession>
<evidence type="ECO:0008006" key="3">
    <source>
        <dbReference type="Google" id="ProtNLM"/>
    </source>
</evidence>
<reference evidence="1" key="1">
    <citation type="submission" date="2020-05" db="EMBL/GenBank/DDBJ databases">
        <title>Nod-independent and nitrogen-fixing Bradyrhizobium aeschynomene sp. nov. isolated from nodules of Aeschynomene indica.</title>
        <authorList>
            <person name="Zhang Z."/>
        </authorList>
    </citation>
    <scope>NUCLEOTIDE SEQUENCE</scope>
    <source>
        <strain evidence="1">83012</strain>
    </source>
</reference>
<protein>
    <recommendedName>
        <fullName evidence="3">4-hydroxy-tetrahydrodipicolinate synthase</fullName>
    </recommendedName>
</protein>
<dbReference type="Proteomes" id="UP000886476">
    <property type="component" value="Unassembled WGS sequence"/>
</dbReference>
<name>A0ABX2CP99_9BRAD</name>
<organism evidence="1 2">
    <name type="scientific">Bradyrhizobium aeschynomenes</name>
    <dbReference type="NCBI Taxonomy" id="2734909"/>
    <lineage>
        <taxon>Bacteria</taxon>
        <taxon>Pseudomonadati</taxon>
        <taxon>Pseudomonadota</taxon>
        <taxon>Alphaproteobacteria</taxon>
        <taxon>Hyphomicrobiales</taxon>
        <taxon>Nitrobacteraceae</taxon>
        <taxon>Bradyrhizobium</taxon>
    </lineage>
</organism>
<keyword evidence="2" id="KW-1185">Reference proteome</keyword>
<comment type="caution">
    <text evidence="1">The sequence shown here is derived from an EMBL/GenBank/DDBJ whole genome shotgun (WGS) entry which is preliminary data.</text>
</comment>
<sequence>MTSQQHADHLLHVWQQNRKLPPLLRLQKIACLEGPLMPVPVRINASAADLDRTLTAVDAAMQEPAP</sequence>
<evidence type="ECO:0000313" key="2">
    <source>
        <dbReference type="Proteomes" id="UP000886476"/>
    </source>
</evidence>
<gene>
    <name evidence="1" type="ORF">HL667_33605</name>
</gene>
<proteinExistence type="predicted"/>
<dbReference type="RefSeq" id="WP_172115491.1">
    <property type="nucleotide sequence ID" value="NZ_JABFDN010000029.1"/>
</dbReference>